<proteinExistence type="predicted"/>
<dbReference type="RefSeq" id="WP_115692876.1">
    <property type="nucleotide sequence ID" value="NZ_CP031417.1"/>
</dbReference>
<accession>A0A346A000</accession>
<dbReference type="KEGG" id="ptaw:DW352_19415"/>
<evidence type="ECO:0000313" key="2">
    <source>
        <dbReference type="Proteomes" id="UP000254889"/>
    </source>
</evidence>
<protein>
    <submittedName>
        <fullName evidence="1">Uncharacterized protein</fullName>
    </submittedName>
</protein>
<organism evidence="1 2">
    <name type="scientific">Pseudolabrys taiwanensis</name>
    <dbReference type="NCBI Taxonomy" id="331696"/>
    <lineage>
        <taxon>Bacteria</taxon>
        <taxon>Pseudomonadati</taxon>
        <taxon>Pseudomonadota</taxon>
        <taxon>Alphaproteobacteria</taxon>
        <taxon>Hyphomicrobiales</taxon>
        <taxon>Xanthobacteraceae</taxon>
        <taxon>Pseudolabrys</taxon>
    </lineage>
</organism>
<keyword evidence="2" id="KW-1185">Reference proteome</keyword>
<reference evidence="1 2" key="1">
    <citation type="submission" date="2018-07" db="EMBL/GenBank/DDBJ databases">
        <authorList>
            <person name="Quirk P.G."/>
            <person name="Krulwich T.A."/>
        </authorList>
    </citation>
    <scope>NUCLEOTIDE SEQUENCE [LARGE SCALE GENOMIC DNA]</scope>
    <source>
        <strain evidence="1 2">CC-BB4</strain>
    </source>
</reference>
<dbReference type="EMBL" id="CP031417">
    <property type="protein sequence ID" value="AXK82497.1"/>
    <property type="molecule type" value="Genomic_DNA"/>
</dbReference>
<sequence length="237" mass="26711">MSFRTSVTIVASPRPRVGKTLLARATADFHRHEGRTVEAFDLNKGEGLLREFLPKQTRASAIADIRGQIALFDTLVKPDDVTRVVDLGHETFEAFFEVAEHIGFSEEALARGIVPAVLFLITPDRTAIEAFRSLRRRMPGAALVPVHNEIFGPTQHGDRYGFGIGDKIVRLPALPPQVRKFTDMPPFSFADVARAKGMPPEALEQLELWRRKIYREFRELDLRLLLADLRSSITLRV</sequence>
<dbReference type="Proteomes" id="UP000254889">
    <property type="component" value="Chromosome"/>
</dbReference>
<name>A0A346A000_9HYPH</name>
<dbReference type="OrthoDB" id="8438645at2"/>
<evidence type="ECO:0000313" key="1">
    <source>
        <dbReference type="EMBL" id="AXK82497.1"/>
    </source>
</evidence>
<dbReference type="AlphaFoldDB" id="A0A346A000"/>
<gene>
    <name evidence="1" type="ORF">DW352_19415</name>
</gene>